<gene>
    <name evidence="2" type="ORF">M2280_004369</name>
</gene>
<sequence>MPYEFINQNCAEIDFEAALKNFNNAEWDLKTRKLIWEVNGMTPAELLSCLRVYQLCRDRVIDIGKHVNRSFGRPTPPELPDWCPHPDTLAAP</sequence>
<name>A0ABT6MFM9_9NOCA</name>
<dbReference type="RefSeq" id="WP_280762390.1">
    <property type="nucleotide sequence ID" value="NZ_JARXVC010000012.1"/>
</dbReference>
<evidence type="ECO:0000256" key="1">
    <source>
        <dbReference type="SAM" id="MobiDB-lite"/>
    </source>
</evidence>
<dbReference type="Proteomes" id="UP001160334">
    <property type="component" value="Unassembled WGS sequence"/>
</dbReference>
<dbReference type="EMBL" id="JARXVC010000012">
    <property type="protein sequence ID" value="MDH6283126.1"/>
    <property type="molecule type" value="Genomic_DNA"/>
</dbReference>
<comment type="caution">
    <text evidence="2">The sequence shown here is derived from an EMBL/GenBank/DDBJ whole genome shotgun (WGS) entry which is preliminary data.</text>
</comment>
<accession>A0ABT6MFM9</accession>
<evidence type="ECO:0000313" key="2">
    <source>
        <dbReference type="EMBL" id="MDH6283126.1"/>
    </source>
</evidence>
<proteinExistence type="predicted"/>
<protein>
    <submittedName>
        <fullName evidence="2">Uncharacterized protein YutE (UPF0331/DUF86 family)</fullName>
    </submittedName>
</protein>
<feature type="region of interest" description="Disordered" evidence="1">
    <location>
        <begin position="72"/>
        <end position="92"/>
    </location>
</feature>
<reference evidence="2 3" key="1">
    <citation type="submission" date="2023-04" db="EMBL/GenBank/DDBJ databases">
        <title>Forest soil microbial communities from Buena Vista Peninsula, Colon Province, Panama.</title>
        <authorList>
            <person name="Bouskill N."/>
        </authorList>
    </citation>
    <scope>NUCLEOTIDE SEQUENCE [LARGE SCALE GENOMIC DNA]</scope>
    <source>
        <strain evidence="2 3">CFH S0262</strain>
    </source>
</reference>
<keyword evidence="3" id="KW-1185">Reference proteome</keyword>
<evidence type="ECO:0000313" key="3">
    <source>
        <dbReference type="Proteomes" id="UP001160334"/>
    </source>
</evidence>
<organism evidence="2 3">
    <name type="scientific">Prescottella agglutinans</name>
    <dbReference type="NCBI Taxonomy" id="1644129"/>
    <lineage>
        <taxon>Bacteria</taxon>
        <taxon>Bacillati</taxon>
        <taxon>Actinomycetota</taxon>
        <taxon>Actinomycetes</taxon>
        <taxon>Mycobacteriales</taxon>
        <taxon>Nocardiaceae</taxon>
        <taxon>Prescottella</taxon>
    </lineage>
</organism>